<feature type="transmembrane region" description="Helical" evidence="3">
    <location>
        <begin position="6"/>
        <end position="26"/>
    </location>
</feature>
<dbReference type="EnsemblMetazoa" id="XM_038219444.1">
    <property type="protein sequence ID" value="XP_038075372.1"/>
    <property type="gene ID" value="LOC119743093"/>
</dbReference>
<keyword evidence="3" id="KW-1133">Transmembrane helix</keyword>
<dbReference type="AlphaFoldDB" id="A0A914BIW1"/>
<dbReference type="GO" id="GO:0000225">
    <property type="term" value="F:N-acetylglucosaminylphosphatidylinositol deacetylase activity"/>
    <property type="evidence" value="ECO:0007669"/>
    <property type="project" value="UniProtKB-EC"/>
</dbReference>
<reference evidence="4" key="1">
    <citation type="submission" date="2022-11" db="UniProtKB">
        <authorList>
            <consortium name="EnsemblMetazoa"/>
        </authorList>
    </citation>
    <scope>IDENTIFICATION</scope>
</reference>
<evidence type="ECO:0000313" key="5">
    <source>
        <dbReference type="Proteomes" id="UP000887568"/>
    </source>
</evidence>
<protein>
    <recommendedName>
        <fullName evidence="2">N-acetylglucosaminylphosphatidylinositol deacetylase</fullName>
        <ecNumber evidence="2">3.5.1.89</ecNumber>
    </recommendedName>
</protein>
<evidence type="ECO:0000256" key="1">
    <source>
        <dbReference type="ARBA" id="ARBA00006066"/>
    </source>
</evidence>
<name>A0A914BIW1_PATMI</name>
<sequence>MAAAASGFAYFFLPYTAISLVIYYLALRRKKPEKKNGKAKNVLVVTAHPDDECMFFAPTILQLAREPNTQVYLLCLSTGDYYKHGEVREKELVASCNILGLNNSEKVTVVNNEKLQDNPDIFWDSDVVGEHVLNHTKKHDIDTIFTFDGSGISGHKNHISCYTAVRTLMESHKLPKGTKLYFLQSVSILRKYLSFLDLPFSMLLHRHMFLAGPSDVWIAQRAMRAHASQFVWFRVLYIFFSRYMIVNGYHKKSVH</sequence>
<keyword evidence="3" id="KW-0812">Transmembrane</keyword>
<dbReference type="Pfam" id="PF02585">
    <property type="entry name" value="PIG-L"/>
    <property type="match status" value="1"/>
</dbReference>
<dbReference type="GeneID" id="119743093"/>
<evidence type="ECO:0000256" key="3">
    <source>
        <dbReference type="SAM" id="Phobius"/>
    </source>
</evidence>
<organism evidence="4 5">
    <name type="scientific">Patiria miniata</name>
    <name type="common">Bat star</name>
    <name type="synonym">Asterina miniata</name>
    <dbReference type="NCBI Taxonomy" id="46514"/>
    <lineage>
        <taxon>Eukaryota</taxon>
        <taxon>Metazoa</taxon>
        <taxon>Echinodermata</taxon>
        <taxon>Eleutherozoa</taxon>
        <taxon>Asterozoa</taxon>
        <taxon>Asteroidea</taxon>
        <taxon>Valvatacea</taxon>
        <taxon>Valvatida</taxon>
        <taxon>Asterinidae</taxon>
        <taxon>Patiria</taxon>
    </lineage>
</organism>
<dbReference type="CTD" id="9487"/>
<evidence type="ECO:0000256" key="2">
    <source>
        <dbReference type="ARBA" id="ARBA00012176"/>
    </source>
</evidence>
<feature type="transmembrane region" description="Helical" evidence="3">
    <location>
        <begin position="231"/>
        <end position="250"/>
    </location>
</feature>
<evidence type="ECO:0000313" key="4">
    <source>
        <dbReference type="EnsemblMetazoa" id="XP_038075372.1"/>
    </source>
</evidence>
<dbReference type="InterPro" id="IPR024078">
    <property type="entry name" value="LmbE-like_dom_sf"/>
</dbReference>
<keyword evidence="5" id="KW-1185">Reference proteome</keyword>
<dbReference type="Gene3D" id="3.40.50.10320">
    <property type="entry name" value="LmbE-like"/>
    <property type="match status" value="1"/>
</dbReference>
<dbReference type="InterPro" id="IPR003737">
    <property type="entry name" value="GlcNAc_PI_deacetylase-related"/>
</dbReference>
<dbReference type="PANTHER" id="PTHR12993:SF11">
    <property type="entry name" value="N-ACETYLGLUCOSAMINYL-PHOSPHATIDYLINOSITOL DE-N-ACETYLASE"/>
    <property type="match status" value="1"/>
</dbReference>
<comment type="similarity">
    <text evidence="1">Belongs to the PIGL family.</text>
</comment>
<proteinExistence type="inferred from homology"/>
<accession>A0A914BIW1</accession>
<dbReference type="EC" id="3.5.1.89" evidence="2"/>
<dbReference type="OMA" id="YVLESVN"/>
<dbReference type="RefSeq" id="XP_038075372.1">
    <property type="nucleotide sequence ID" value="XM_038219444.1"/>
</dbReference>
<keyword evidence="3" id="KW-0472">Membrane</keyword>
<dbReference type="Proteomes" id="UP000887568">
    <property type="component" value="Unplaced"/>
</dbReference>
<dbReference type="GO" id="GO:0005783">
    <property type="term" value="C:endoplasmic reticulum"/>
    <property type="evidence" value="ECO:0007669"/>
    <property type="project" value="TreeGrafter"/>
</dbReference>
<dbReference type="OrthoDB" id="440160at2759"/>
<dbReference type="SUPFAM" id="SSF102588">
    <property type="entry name" value="LmbE-like"/>
    <property type="match status" value="1"/>
</dbReference>
<dbReference type="PANTHER" id="PTHR12993">
    <property type="entry name" value="N-ACETYLGLUCOSAMINYL-PHOSPHATIDYLINOSITOL DE-N-ACETYLASE-RELATED"/>
    <property type="match status" value="1"/>
</dbReference>